<dbReference type="PROSITE" id="PS00041">
    <property type="entry name" value="HTH_ARAC_FAMILY_1"/>
    <property type="match status" value="1"/>
</dbReference>
<dbReference type="PROSITE" id="PS50110">
    <property type="entry name" value="RESPONSE_REGULATORY"/>
    <property type="match status" value="1"/>
</dbReference>
<dbReference type="GO" id="GO:0043565">
    <property type="term" value="F:sequence-specific DNA binding"/>
    <property type="evidence" value="ECO:0007669"/>
    <property type="project" value="InterPro"/>
</dbReference>
<keyword evidence="1" id="KW-0805">Transcription regulation</keyword>
<dbReference type="CDD" id="cd17536">
    <property type="entry name" value="REC_YesN-like"/>
    <property type="match status" value="1"/>
</dbReference>
<dbReference type="InterPro" id="IPR009057">
    <property type="entry name" value="Homeodomain-like_sf"/>
</dbReference>
<feature type="domain" description="Response regulatory" evidence="6">
    <location>
        <begin position="3"/>
        <end position="119"/>
    </location>
</feature>
<dbReference type="GO" id="GO:0003700">
    <property type="term" value="F:DNA-binding transcription factor activity"/>
    <property type="evidence" value="ECO:0007669"/>
    <property type="project" value="InterPro"/>
</dbReference>
<dbReference type="InterPro" id="IPR011006">
    <property type="entry name" value="CheY-like_superfamily"/>
</dbReference>
<feature type="domain" description="HTH araC/xylS-type" evidence="5">
    <location>
        <begin position="432"/>
        <end position="530"/>
    </location>
</feature>
<dbReference type="GO" id="GO:0000160">
    <property type="term" value="P:phosphorelay signal transduction system"/>
    <property type="evidence" value="ECO:0007669"/>
    <property type="project" value="InterPro"/>
</dbReference>
<evidence type="ECO:0000313" key="7">
    <source>
        <dbReference type="EMBL" id="MBD0384257.1"/>
    </source>
</evidence>
<dbReference type="PANTHER" id="PTHR43280:SF2">
    <property type="entry name" value="HTH-TYPE TRANSCRIPTIONAL REGULATOR EXSA"/>
    <property type="match status" value="1"/>
</dbReference>
<accession>A0A926KU61</accession>
<dbReference type="RefSeq" id="WP_188178035.1">
    <property type="nucleotide sequence ID" value="NZ_JACVVD010000017.1"/>
</dbReference>
<dbReference type="InterPro" id="IPR018060">
    <property type="entry name" value="HTH_AraC"/>
</dbReference>
<dbReference type="InterPro" id="IPR020449">
    <property type="entry name" value="Tscrpt_reg_AraC-type_HTH"/>
</dbReference>
<dbReference type="InterPro" id="IPR018062">
    <property type="entry name" value="HTH_AraC-typ_CS"/>
</dbReference>
<organism evidence="7 8">
    <name type="scientific">Paenibacillus sedimenti</name>
    <dbReference type="NCBI Taxonomy" id="2770274"/>
    <lineage>
        <taxon>Bacteria</taxon>
        <taxon>Bacillati</taxon>
        <taxon>Bacillota</taxon>
        <taxon>Bacilli</taxon>
        <taxon>Bacillales</taxon>
        <taxon>Paenibacillaceae</taxon>
        <taxon>Paenibacillus</taxon>
    </lineage>
</organism>
<dbReference type="EMBL" id="JACVVD010000017">
    <property type="protein sequence ID" value="MBD0384257.1"/>
    <property type="molecule type" value="Genomic_DNA"/>
</dbReference>
<evidence type="ECO:0000256" key="3">
    <source>
        <dbReference type="ARBA" id="ARBA00023163"/>
    </source>
</evidence>
<dbReference type="Proteomes" id="UP000650466">
    <property type="component" value="Unassembled WGS sequence"/>
</dbReference>
<dbReference type="SMART" id="SM00342">
    <property type="entry name" value="HTH_ARAC"/>
    <property type="match status" value="1"/>
</dbReference>
<dbReference type="PANTHER" id="PTHR43280">
    <property type="entry name" value="ARAC-FAMILY TRANSCRIPTIONAL REGULATOR"/>
    <property type="match status" value="1"/>
</dbReference>
<dbReference type="InterPro" id="IPR001789">
    <property type="entry name" value="Sig_transdc_resp-reg_receiver"/>
</dbReference>
<evidence type="ECO:0000313" key="8">
    <source>
        <dbReference type="Proteomes" id="UP000650466"/>
    </source>
</evidence>
<dbReference type="AlphaFoldDB" id="A0A926KU61"/>
<comment type="caution">
    <text evidence="7">The sequence shown here is derived from an EMBL/GenBank/DDBJ whole genome shotgun (WGS) entry which is preliminary data.</text>
</comment>
<dbReference type="Pfam" id="PF12833">
    <property type="entry name" value="HTH_18"/>
    <property type="match status" value="1"/>
</dbReference>
<evidence type="ECO:0000259" key="5">
    <source>
        <dbReference type="PROSITE" id="PS01124"/>
    </source>
</evidence>
<dbReference type="PROSITE" id="PS01124">
    <property type="entry name" value="HTH_ARAC_FAMILY_2"/>
    <property type="match status" value="1"/>
</dbReference>
<sequence length="534" mass="60546">MYKALIIDDEEPARRAIRALGAWDEHRITMVDEAKDGLEGLSLLASIQPDLIFVDMRMPFLGGVEFLQQAKAVSSGKCIVVSGYDDFEFARGAITSGALDYMLKPIKKAELNQAIAKTVAQLDREQAERNTRLTGAILHNISMPLVKEKIFASIIDQNGKFHKIKELEMLIEAKPNDRFQVIVMTVLNLSSVSEKKFSGDMHACYYAITNALNELLSSAGQTFSFKNNREEQEFIIVLSPSEQADFVISQDVQQAATRLQETFGTKSMAAVGEVTERLDQLDTAYQSAKTLLMQANLLESKGLEADRAMDAANRMSILVKKDLLLHALEMGSAVYAVNIIRDFFEEIRRSGYFSIEMMLQCSTEIRIIADQLAIEGSALSSYPSHLLERFELLFDNRVMEFDDYAKGLTGFMEEWFSALLHSHKSADKLNVDQIKDYIDHHYYEDISIALFTEKHYISKEHLLRLFKQKYGSGIYEYTLNVRMDKAKELLKDPELKIQTVSEKIGYNDTNYFSKAFKKHVGVSPLEFRKQSITG</sequence>
<evidence type="ECO:0000256" key="1">
    <source>
        <dbReference type="ARBA" id="ARBA00023015"/>
    </source>
</evidence>
<gene>
    <name evidence="7" type="ORF">ICC18_29850</name>
</gene>
<evidence type="ECO:0000256" key="4">
    <source>
        <dbReference type="PROSITE-ProRule" id="PRU00169"/>
    </source>
</evidence>
<name>A0A926KU61_9BACL</name>
<keyword evidence="3" id="KW-0804">Transcription</keyword>
<keyword evidence="4" id="KW-0597">Phosphoprotein</keyword>
<proteinExistence type="predicted"/>
<evidence type="ECO:0000259" key="6">
    <source>
        <dbReference type="PROSITE" id="PS50110"/>
    </source>
</evidence>
<keyword evidence="8" id="KW-1185">Reference proteome</keyword>
<dbReference type="Pfam" id="PF00072">
    <property type="entry name" value="Response_reg"/>
    <property type="match status" value="1"/>
</dbReference>
<keyword evidence="2" id="KW-0238">DNA-binding</keyword>
<dbReference type="SMART" id="SM00448">
    <property type="entry name" value="REC"/>
    <property type="match status" value="1"/>
</dbReference>
<protein>
    <submittedName>
        <fullName evidence="7">Response regulator</fullName>
    </submittedName>
</protein>
<evidence type="ECO:0000256" key="2">
    <source>
        <dbReference type="ARBA" id="ARBA00023125"/>
    </source>
</evidence>
<dbReference type="SUPFAM" id="SSF46689">
    <property type="entry name" value="Homeodomain-like"/>
    <property type="match status" value="1"/>
</dbReference>
<feature type="modified residue" description="4-aspartylphosphate" evidence="4">
    <location>
        <position position="55"/>
    </location>
</feature>
<reference evidence="7" key="1">
    <citation type="submission" date="2020-09" db="EMBL/GenBank/DDBJ databases">
        <title>Draft Genome Sequence of Paenibacillus sp. WST5.</title>
        <authorList>
            <person name="Bao Z."/>
        </authorList>
    </citation>
    <scope>NUCLEOTIDE SEQUENCE</scope>
    <source>
        <strain evidence="7">WST5</strain>
    </source>
</reference>
<dbReference type="Gene3D" id="3.40.50.2300">
    <property type="match status" value="1"/>
</dbReference>
<dbReference type="Gene3D" id="1.10.10.60">
    <property type="entry name" value="Homeodomain-like"/>
    <property type="match status" value="2"/>
</dbReference>
<dbReference type="SUPFAM" id="SSF52172">
    <property type="entry name" value="CheY-like"/>
    <property type="match status" value="1"/>
</dbReference>
<dbReference type="PRINTS" id="PR00032">
    <property type="entry name" value="HTHARAC"/>
</dbReference>